<accession>A0ABS2FEY9</accession>
<gene>
    <name evidence="2" type="ORF">H6A19_07150</name>
</gene>
<protein>
    <submittedName>
        <fullName evidence="2">Uncharacterized protein</fullName>
    </submittedName>
</protein>
<keyword evidence="1" id="KW-0732">Signal</keyword>
<dbReference type="RefSeq" id="WP_195964964.1">
    <property type="nucleotide sequence ID" value="NZ_JACJLL010000034.1"/>
</dbReference>
<sequence length="108" mass="12144">MINIKKIIIPTICIAISSFAIGATDSKNSVKVLDGVYTLNQIITQEGEIRSFTYGGELTVNNLKATFNTSTQSCKWEIEKNSYEIIENGFIETSLDTNPKYIWMKINN</sequence>
<proteinExistence type="predicted"/>
<dbReference type="EMBL" id="JACJLL010000034">
    <property type="protein sequence ID" value="MBM6819115.1"/>
    <property type="molecule type" value="Genomic_DNA"/>
</dbReference>
<evidence type="ECO:0000256" key="1">
    <source>
        <dbReference type="SAM" id="SignalP"/>
    </source>
</evidence>
<keyword evidence="3" id="KW-1185">Reference proteome</keyword>
<reference evidence="2 3" key="1">
    <citation type="journal article" date="2021" name="Sci. Rep.">
        <title>The distribution of antibiotic resistance genes in chicken gut microbiota commensals.</title>
        <authorList>
            <person name="Juricova H."/>
            <person name="Matiasovicova J."/>
            <person name="Kubasova T."/>
            <person name="Cejkova D."/>
            <person name="Rychlik I."/>
        </authorList>
    </citation>
    <scope>NUCLEOTIDE SEQUENCE [LARGE SCALE GENOMIC DNA]</scope>
    <source>
        <strain evidence="2 3">An435</strain>
    </source>
</reference>
<feature type="chain" id="PRO_5045991732" evidence="1">
    <location>
        <begin position="23"/>
        <end position="108"/>
    </location>
</feature>
<dbReference type="Proteomes" id="UP000767334">
    <property type="component" value="Unassembled WGS sequence"/>
</dbReference>
<name>A0ABS2FEY9_9CLOT</name>
<comment type="caution">
    <text evidence="2">The sequence shown here is derived from an EMBL/GenBank/DDBJ whole genome shotgun (WGS) entry which is preliminary data.</text>
</comment>
<evidence type="ECO:0000313" key="2">
    <source>
        <dbReference type="EMBL" id="MBM6819115.1"/>
    </source>
</evidence>
<feature type="signal peptide" evidence="1">
    <location>
        <begin position="1"/>
        <end position="22"/>
    </location>
</feature>
<organism evidence="2 3">
    <name type="scientific">Clostridium saudiense</name>
    <dbReference type="NCBI Taxonomy" id="1414720"/>
    <lineage>
        <taxon>Bacteria</taxon>
        <taxon>Bacillati</taxon>
        <taxon>Bacillota</taxon>
        <taxon>Clostridia</taxon>
        <taxon>Eubacteriales</taxon>
        <taxon>Clostridiaceae</taxon>
        <taxon>Clostridium</taxon>
    </lineage>
</organism>
<evidence type="ECO:0000313" key="3">
    <source>
        <dbReference type="Proteomes" id="UP000767334"/>
    </source>
</evidence>